<evidence type="ECO:0000313" key="2">
    <source>
        <dbReference type="EMBL" id="CDZ77352.1"/>
    </source>
</evidence>
<dbReference type="RefSeq" id="WP_043873904.1">
    <property type="nucleotide sequence ID" value="NZ_CCVW01000002.1"/>
</dbReference>
<proteinExistence type="predicted"/>
<dbReference type="STRING" id="1034943.BN59_01635"/>
<feature type="chain" id="PRO_5009744046" evidence="1">
    <location>
        <begin position="22"/>
        <end position="172"/>
    </location>
</feature>
<keyword evidence="3" id="KW-1185">Reference proteome</keyword>
<keyword evidence="1" id="KW-0732">Signal</keyword>
<reference evidence="2 3" key="1">
    <citation type="submission" date="2014-06" db="EMBL/GenBank/DDBJ databases">
        <authorList>
            <person name="Urmite Genomes Urmite Genomes"/>
        </authorList>
    </citation>
    <scope>NUCLEOTIDE SEQUENCE [LARGE SCALE GENOMIC DNA]</scope>
</reference>
<dbReference type="AlphaFoldDB" id="A0A078KWH9"/>
<gene>
    <name evidence="2" type="ORF">BN59_01635</name>
</gene>
<dbReference type="Proteomes" id="UP000044071">
    <property type="component" value="Unassembled WGS sequence"/>
</dbReference>
<sequence>MKKDNFLLTILLLLAFTSTYAATPQFLCNYLGQGSNPNLSITLKANGGGSWGTYTAGYSNCSSSIGAGIPTNPGANDKWSVWNITDEKGNYYGTVTLNNDATVSFVKYVNEQMNGYYIDGLGFKVEPKNPSQWLISVTGKIVRPVLPTADLSPTPPWQPLRFIPLKKIPPMS</sequence>
<dbReference type="EMBL" id="CCSB01000002">
    <property type="protein sequence ID" value="CDZ77352.1"/>
    <property type="molecule type" value="Genomic_DNA"/>
</dbReference>
<organism evidence="2 3">
    <name type="scientific">Legionella massiliensis</name>
    <dbReference type="NCBI Taxonomy" id="1034943"/>
    <lineage>
        <taxon>Bacteria</taxon>
        <taxon>Pseudomonadati</taxon>
        <taxon>Pseudomonadota</taxon>
        <taxon>Gammaproteobacteria</taxon>
        <taxon>Legionellales</taxon>
        <taxon>Legionellaceae</taxon>
        <taxon>Legionella</taxon>
    </lineage>
</organism>
<protein>
    <submittedName>
        <fullName evidence="2">Uncharacterized protein</fullName>
    </submittedName>
</protein>
<evidence type="ECO:0000313" key="3">
    <source>
        <dbReference type="Proteomes" id="UP000044071"/>
    </source>
</evidence>
<accession>A0A078KWH9</accession>
<evidence type="ECO:0000256" key="1">
    <source>
        <dbReference type="SAM" id="SignalP"/>
    </source>
</evidence>
<feature type="signal peptide" evidence="1">
    <location>
        <begin position="1"/>
        <end position="21"/>
    </location>
</feature>
<name>A0A078KWH9_9GAMM</name>